<dbReference type="SMART" id="SM00014">
    <property type="entry name" value="acidPPc"/>
    <property type="match status" value="1"/>
</dbReference>
<dbReference type="EMBL" id="PRDL01000001">
    <property type="protein sequence ID" value="MBE8718058.1"/>
    <property type="molecule type" value="Genomic_DNA"/>
</dbReference>
<evidence type="ECO:0000256" key="5">
    <source>
        <dbReference type="ARBA" id="ARBA00022801"/>
    </source>
</evidence>
<dbReference type="EC" id="3.6.1.27" evidence="2"/>
<proteinExistence type="predicted"/>
<evidence type="ECO:0000256" key="3">
    <source>
        <dbReference type="ARBA" id="ARBA00022475"/>
    </source>
</evidence>
<sequence length="178" mass="19932">MNTFLQRIHHLDTLLFLWLHVTKRYPYRKSIRWISRSGDGPFYIFITLIILLLDSQQSMAFLAAGLLAYVGEVSLYLLLKNTIRRDRPAVRIETYEAWIVPSDKFSFPSGHTAAAFVFACLLLQFYPLFAAPAFIWASLIGASRVLLGVHYPSDIAAGALLGCSCTLTAIFLTTPALS</sequence>
<dbReference type="Proteomes" id="UP000652567">
    <property type="component" value="Unassembled WGS sequence"/>
</dbReference>
<feature type="transmembrane region" description="Helical" evidence="10">
    <location>
        <begin position="59"/>
        <end position="79"/>
    </location>
</feature>
<evidence type="ECO:0000256" key="1">
    <source>
        <dbReference type="ARBA" id="ARBA00004651"/>
    </source>
</evidence>
<comment type="caution">
    <text evidence="12">The sequence shown here is derived from an EMBL/GenBank/DDBJ whole genome shotgun (WGS) entry which is preliminary data.</text>
</comment>
<name>A0A928V3E9_9GAMM</name>
<keyword evidence="7 10" id="KW-0472">Membrane</keyword>
<evidence type="ECO:0000256" key="6">
    <source>
        <dbReference type="ARBA" id="ARBA00022989"/>
    </source>
</evidence>
<keyword evidence="3" id="KW-1003">Cell membrane</keyword>
<keyword evidence="13" id="KW-1185">Reference proteome</keyword>
<accession>A0A928V3E9</accession>
<keyword evidence="5" id="KW-0378">Hydrolase</keyword>
<evidence type="ECO:0000313" key="13">
    <source>
        <dbReference type="Proteomes" id="UP000652567"/>
    </source>
</evidence>
<keyword evidence="4 10" id="KW-0812">Transmembrane</keyword>
<dbReference type="GO" id="GO:0050380">
    <property type="term" value="F:undecaprenyl-diphosphatase activity"/>
    <property type="evidence" value="ECO:0007669"/>
    <property type="project" value="UniProtKB-EC"/>
</dbReference>
<feature type="transmembrane region" description="Helical" evidence="10">
    <location>
        <begin position="33"/>
        <end position="53"/>
    </location>
</feature>
<evidence type="ECO:0000313" key="12">
    <source>
        <dbReference type="EMBL" id="MBE8718058.1"/>
    </source>
</evidence>
<evidence type="ECO:0000256" key="9">
    <source>
        <dbReference type="ARBA" id="ARBA00047594"/>
    </source>
</evidence>
<evidence type="ECO:0000259" key="11">
    <source>
        <dbReference type="SMART" id="SM00014"/>
    </source>
</evidence>
<dbReference type="PANTHER" id="PTHR14969">
    <property type="entry name" value="SPHINGOSINE-1-PHOSPHATE PHOSPHOHYDROLASE"/>
    <property type="match status" value="1"/>
</dbReference>
<dbReference type="PANTHER" id="PTHR14969:SF62">
    <property type="entry name" value="DECAPRENYLPHOSPHORYL-5-PHOSPHORIBOSE PHOSPHATASE RV3807C-RELATED"/>
    <property type="match status" value="1"/>
</dbReference>
<evidence type="ECO:0000256" key="2">
    <source>
        <dbReference type="ARBA" id="ARBA00012374"/>
    </source>
</evidence>
<dbReference type="CDD" id="cd01610">
    <property type="entry name" value="PAP2_like"/>
    <property type="match status" value="1"/>
</dbReference>
<evidence type="ECO:0000256" key="10">
    <source>
        <dbReference type="SAM" id="Phobius"/>
    </source>
</evidence>
<feature type="transmembrane region" description="Helical" evidence="10">
    <location>
        <begin position="113"/>
        <end position="135"/>
    </location>
</feature>
<dbReference type="SUPFAM" id="SSF48317">
    <property type="entry name" value="Acid phosphatase/Vanadium-dependent haloperoxidase"/>
    <property type="match status" value="1"/>
</dbReference>
<evidence type="ECO:0000256" key="7">
    <source>
        <dbReference type="ARBA" id="ARBA00023136"/>
    </source>
</evidence>
<dbReference type="Pfam" id="PF01569">
    <property type="entry name" value="PAP2"/>
    <property type="match status" value="1"/>
</dbReference>
<comment type="catalytic activity">
    <reaction evidence="9">
        <text>di-trans,octa-cis-undecaprenyl diphosphate + H2O = di-trans,octa-cis-undecaprenyl phosphate + phosphate + H(+)</text>
        <dbReference type="Rhea" id="RHEA:28094"/>
        <dbReference type="ChEBI" id="CHEBI:15377"/>
        <dbReference type="ChEBI" id="CHEBI:15378"/>
        <dbReference type="ChEBI" id="CHEBI:43474"/>
        <dbReference type="ChEBI" id="CHEBI:58405"/>
        <dbReference type="ChEBI" id="CHEBI:60392"/>
        <dbReference type="EC" id="3.6.1.27"/>
    </reaction>
</comment>
<dbReference type="RefSeq" id="WP_193910320.1">
    <property type="nucleotide sequence ID" value="NZ_PRDL01000001.1"/>
</dbReference>
<gene>
    <name evidence="12" type="ORF">C4F51_12765</name>
</gene>
<feature type="domain" description="Phosphatidic acid phosphatase type 2/haloperoxidase" evidence="11">
    <location>
        <begin position="61"/>
        <end position="170"/>
    </location>
</feature>
<organism evidence="12 13">
    <name type="scientific">Cellvibrio polysaccharolyticus</name>
    <dbReference type="NCBI Taxonomy" id="2082724"/>
    <lineage>
        <taxon>Bacteria</taxon>
        <taxon>Pseudomonadati</taxon>
        <taxon>Pseudomonadota</taxon>
        <taxon>Gammaproteobacteria</taxon>
        <taxon>Cellvibrionales</taxon>
        <taxon>Cellvibrionaceae</taxon>
        <taxon>Cellvibrio</taxon>
    </lineage>
</organism>
<dbReference type="AlphaFoldDB" id="A0A928V3E9"/>
<dbReference type="Gene3D" id="1.20.144.10">
    <property type="entry name" value="Phosphatidic acid phosphatase type 2/haloperoxidase"/>
    <property type="match status" value="1"/>
</dbReference>
<dbReference type="GO" id="GO:0005886">
    <property type="term" value="C:plasma membrane"/>
    <property type="evidence" value="ECO:0007669"/>
    <property type="project" value="UniProtKB-SubCell"/>
</dbReference>
<evidence type="ECO:0000256" key="8">
    <source>
        <dbReference type="ARBA" id="ARBA00032707"/>
    </source>
</evidence>
<dbReference type="InterPro" id="IPR000326">
    <property type="entry name" value="PAP2/HPO"/>
</dbReference>
<dbReference type="InterPro" id="IPR036938">
    <property type="entry name" value="PAP2/HPO_sf"/>
</dbReference>
<keyword evidence="6 10" id="KW-1133">Transmembrane helix</keyword>
<reference evidence="12" key="1">
    <citation type="submission" date="2018-07" db="EMBL/GenBank/DDBJ databases">
        <title>Genome assembly of strain Ka43.</title>
        <authorList>
            <person name="Kukolya J."/>
            <person name="Nagy I."/>
            <person name="Horvath B."/>
            <person name="Toth A."/>
        </authorList>
    </citation>
    <scope>NUCLEOTIDE SEQUENCE</scope>
    <source>
        <strain evidence="12">KB43</strain>
    </source>
</reference>
<feature type="transmembrane region" description="Helical" evidence="10">
    <location>
        <begin position="155"/>
        <end position="177"/>
    </location>
</feature>
<protein>
    <recommendedName>
        <fullName evidence="2">undecaprenyl-diphosphate phosphatase</fullName>
        <ecNumber evidence="2">3.6.1.27</ecNumber>
    </recommendedName>
    <alternativeName>
        <fullName evidence="8">Undecaprenyl pyrophosphate phosphatase</fullName>
    </alternativeName>
</protein>
<evidence type="ECO:0000256" key="4">
    <source>
        <dbReference type="ARBA" id="ARBA00022692"/>
    </source>
</evidence>
<comment type="subcellular location">
    <subcellularLocation>
        <location evidence="1">Cell membrane</location>
        <topology evidence="1">Multi-pass membrane protein</topology>
    </subcellularLocation>
</comment>